<feature type="region of interest" description="Disordered" evidence="8">
    <location>
        <begin position="450"/>
        <end position="472"/>
    </location>
</feature>
<gene>
    <name evidence="10" type="ORF">BG011_004632</name>
</gene>
<accession>A0A9P6PZN3</accession>
<feature type="region of interest" description="Disordered" evidence="8">
    <location>
        <begin position="909"/>
        <end position="953"/>
    </location>
</feature>
<dbReference type="GO" id="GO:0005634">
    <property type="term" value="C:nucleus"/>
    <property type="evidence" value="ECO:0007669"/>
    <property type="project" value="UniProtKB-SubCell"/>
</dbReference>
<comment type="caution">
    <text evidence="10">The sequence shown here is derived from an EMBL/GenBank/DDBJ whole genome shotgun (WGS) entry which is preliminary data.</text>
</comment>
<evidence type="ECO:0000313" key="11">
    <source>
        <dbReference type="Proteomes" id="UP000726737"/>
    </source>
</evidence>
<reference evidence="10" key="1">
    <citation type="journal article" date="2020" name="Fungal Divers.">
        <title>Resolving the Mortierellaceae phylogeny through synthesis of multi-gene phylogenetics and phylogenomics.</title>
        <authorList>
            <person name="Vandepol N."/>
            <person name="Liber J."/>
            <person name="Desiro A."/>
            <person name="Na H."/>
            <person name="Kennedy M."/>
            <person name="Barry K."/>
            <person name="Grigoriev I.V."/>
            <person name="Miller A.N."/>
            <person name="O'Donnell K."/>
            <person name="Stajich J.E."/>
            <person name="Bonito G."/>
        </authorList>
    </citation>
    <scope>NUCLEOTIDE SEQUENCE</scope>
    <source>
        <strain evidence="10">KOD948</strain>
    </source>
</reference>
<feature type="region of interest" description="Disordered" evidence="8">
    <location>
        <begin position="112"/>
        <end position="251"/>
    </location>
</feature>
<evidence type="ECO:0000256" key="3">
    <source>
        <dbReference type="ARBA" id="ARBA00010042"/>
    </source>
</evidence>
<feature type="compositionally biased region" description="Polar residues" evidence="8">
    <location>
        <begin position="217"/>
        <end position="249"/>
    </location>
</feature>
<keyword evidence="6" id="KW-0206">Cytoskeleton</keyword>
<evidence type="ECO:0000256" key="1">
    <source>
        <dbReference type="ARBA" id="ARBA00004123"/>
    </source>
</evidence>
<proteinExistence type="inferred from homology"/>
<dbReference type="Pfam" id="PF03941">
    <property type="entry name" value="INCENP_ARK-bind"/>
    <property type="match status" value="1"/>
</dbReference>
<dbReference type="AlphaFoldDB" id="A0A9P6PZN3"/>
<dbReference type="GO" id="GO:0005819">
    <property type="term" value="C:spindle"/>
    <property type="evidence" value="ECO:0007669"/>
    <property type="project" value="UniProtKB-SubCell"/>
</dbReference>
<evidence type="ECO:0000256" key="4">
    <source>
        <dbReference type="ARBA" id="ARBA00022490"/>
    </source>
</evidence>
<dbReference type="EMBL" id="JAAAJA010000306">
    <property type="protein sequence ID" value="KAG0256291.1"/>
    <property type="molecule type" value="Genomic_DNA"/>
</dbReference>
<evidence type="ECO:0000256" key="7">
    <source>
        <dbReference type="ARBA" id="ARBA00023242"/>
    </source>
</evidence>
<feature type="region of interest" description="Disordered" evidence="8">
    <location>
        <begin position="300"/>
        <end position="344"/>
    </location>
</feature>
<dbReference type="PANTHER" id="PTHR13142">
    <property type="entry name" value="INNER CENTROMERE PROTEIN"/>
    <property type="match status" value="1"/>
</dbReference>
<protein>
    <recommendedName>
        <fullName evidence="9">Inner centromere protein ARK-binding domain-containing protein</fullName>
    </recommendedName>
</protein>
<sequence>MDNKRRVRSLDLDLDWDNTSQLWPMVQRRKIERLKDERLDEFQRACEENFEWLENYYQGCVYAALQNKDYNDFPSTPTNQRQPRFDNNDVEDMMLHTNLYETKTYPDCGTRNRPLNRSHQGQHSYSKMSSSQFRLKSPRTPILSSPMRTPSSPFDRHRMTPNRTPRSPFDRRRITPKRQRVRVDATAATRKAQRTKRAMQKRTSALLDRMDVEQHSDGNTLNHESTIGPTWRPSSAQPIQSNGSHTQALLGNEPRHSTSVLLRNDDNPPSQLIPLFDSETTLDNSFAQKTPARELKAQIQRAKAPEADSRSRKTEEIEEAVEFRSTPGSKARDSMSLISPHTRSSISKIRDNLLSSTLAPGTDRSGRDVDIDIEIGEADYNRPRSSSFHDDTVPVRFGPSGTESDTRPPDTSLREREPHLNKTSALAGNPSLIAQDQRDYLMGVSTGRSTATGVGIRPPMSHSSTTPEHAPEAEIRVSRVDSAKELTRDFNERLIKAGVDVKPRLEQMGQMEVKDVSIHRSRSILSGIVAADRPTVAPLQERIGHSATRAGPVRKEEGQRFSRIRPAETVNQPVPGSSLERITQEMSTEKKQTAKLGRIDHKDAHVGLTNPTGTCAPSTQSNILVKSRVPQTLPEKRTISSRKPTAPLSSMPSHQLSTKMPPSRLTKMNMSSSLAMAPLFNQGSLTSTKQQLASVSSVNKFAGAATSSELADHRHETSAVGPTASLLSSASSASPLASNTLCQGVPPAPLPLAKVTDNVLARSEGQNPFSRRPLLTTKPTWTFKKPVRPALLGNSTLTTRSLATTSSAMSSESSKEKERKRGVGQTDIVNKEREFTLALPLSAAVTAAATYKELASTGTVASNTTTLATTQLVSRDQAMEFQSANSSADSGGSNSFLVPTTFRLPPVSTWATSRSQRHSNHTKTTLPDIGSDNEEDKCGDKDGKDKHGSGGPEWASFEELENAMSDQIRLNPEDIFGPIPVLDLAEIFPGKETRFRSRKSSVHWGTADRLTPQEVLKYNQDMGWTPKD</sequence>
<keyword evidence="5" id="KW-0159">Chromosome partition</keyword>
<dbReference type="InterPro" id="IPR005635">
    <property type="entry name" value="Inner_centromere_prot_ARK-bd"/>
</dbReference>
<organism evidence="10 11">
    <name type="scientific">Mortierella polycephala</name>
    <dbReference type="NCBI Taxonomy" id="41804"/>
    <lineage>
        <taxon>Eukaryota</taxon>
        <taxon>Fungi</taxon>
        <taxon>Fungi incertae sedis</taxon>
        <taxon>Mucoromycota</taxon>
        <taxon>Mortierellomycotina</taxon>
        <taxon>Mortierellomycetes</taxon>
        <taxon>Mortierellales</taxon>
        <taxon>Mortierellaceae</taxon>
        <taxon>Mortierella</taxon>
    </lineage>
</organism>
<evidence type="ECO:0000256" key="8">
    <source>
        <dbReference type="SAM" id="MobiDB-lite"/>
    </source>
</evidence>
<feature type="compositionally biased region" description="Basic and acidic residues" evidence="8">
    <location>
        <begin position="381"/>
        <end position="393"/>
    </location>
</feature>
<feature type="compositionally biased region" description="Basic and acidic residues" evidence="8">
    <location>
        <begin position="303"/>
        <end position="315"/>
    </location>
</feature>
<evidence type="ECO:0000256" key="2">
    <source>
        <dbReference type="ARBA" id="ARBA00004186"/>
    </source>
</evidence>
<evidence type="ECO:0000313" key="10">
    <source>
        <dbReference type="EMBL" id="KAG0256291.1"/>
    </source>
</evidence>
<feature type="compositionally biased region" description="Low complexity" evidence="8">
    <location>
        <begin position="795"/>
        <end position="812"/>
    </location>
</feature>
<keyword evidence="4" id="KW-0963">Cytoplasm</keyword>
<evidence type="ECO:0000256" key="5">
    <source>
        <dbReference type="ARBA" id="ARBA00022829"/>
    </source>
</evidence>
<feature type="compositionally biased region" description="Basic residues" evidence="8">
    <location>
        <begin position="191"/>
        <end position="200"/>
    </location>
</feature>
<keyword evidence="7" id="KW-0539">Nucleus</keyword>
<feature type="compositionally biased region" description="Polar residues" evidence="8">
    <location>
        <begin position="142"/>
        <end position="152"/>
    </location>
</feature>
<feature type="compositionally biased region" description="Polar residues" evidence="8">
    <location>
        <begin position="113"/>
        <end position="134"/>
    </location>
</feature>
<comment type="subcellular location">
    <subcellularLocation>
        <location evidence="2">Cytoplasm</location>
        <location evidence="2">Cytoskeleton</location>
        <location evidence="2">Spindle</location>
    </subcellularLocation>
    <subcellularLocation>
        <location evidence="1">Nucleus</location>
    </subcellularLocation>
</comment>
<dbReference type="OrthoDB" id="6123at2759"/>
<name>A0A9P6PZN3_9FUNG</name>
<dbReference type="Proteomes" id="UP000726737">
    <property type="component" value="Unassembled WGS sequence"/>
</dbReference>
<dbReference type="GO" id="GO:0007059">
    <property type="term" value="P:chromosome segregation"/>
    <property type="evidence" value="ECO:0007669"/>
    <property type="project" value="UniProtKB-KW"/>
</dbReference>
<dbReference type="PANTHER" id="PTHR13142:SF1">
    <property type="entry name" value="INNER CENTROMERE PROTEIN"/>
    <property type="match status" value="1"/>
</dbReference>
<evidence type="ECO:0000259" key="9">
    <source>
        <dbReference type="Pfam" id="PF03941"/>
    </source>
</evidence>
<feature type="region of interest" description="Disordered" evidence="8">
    <location>
        <begin position="795"/>
        <end position="825"/>
    </location>
</feature>
<feature type="compositionally biased region" description="Basic and acidic residues" evidence="8">
    <location>
        <begin position="404"/>
        <end position="420"/>
    </location>
</feature>
<feature type="domain" description="Inner centromere protein ARK-binding" evidence="9">
    <location>
        <begin position="928"/>
        <end position="988"/>
    </location>
</feature>
<feature type="region of interest" description="Disordered" evidence="8">
    <location>
        <begin position="381"/>
        <end position="423"/>
    </location>
</feature>
<keyword evidence="11" id="KW-1185">Reference proteome</keyword>
<feature type="compositionally biased region" description="Polar residues" evidence="8">
    <location>
        <begin position="641"/>
        <end position="666"/>
    </location>
</feature>
<comment type="similarity">
    <text evidence="3">Belongs to the INCENP family.</text>
</comment>
<feature type="compositionally biased region" description="Basic and acidic residues" evidence="8">
    <location>
        <begin position="936"/>
        <end position="948"/>
    </location>
</feature>
<evidence type="ECO:0000256" key="6">
    <source>
        <dbReference type="ARBA" id="ARBA00023212"/>
    </source>
</evidence>
<feature type="region of interest" description="Disordered" evidence="8">
    <location>
        <begin position="627"/>
        <end position="666"/>
    </location>
</feature>